<comment type="caution">
    <text evidence="2">The sequence shown here is derived from an EMBL/GenBank/DDBJ whole genome shotgun (WGS) entry which is preliminary data.</text>
</comment>
<dbReference type="Pfam" id="PF06718">
    <property type="entry name" value="DUF1203"/>
    <property type="match status" value="1"/>
</dbReference>
<protein>
    <recommendedName>
        <fullName evidence="4">DUF1203 domain-containing protein</fullName>
    </recommendedName>
</protein>
<proteinExistence type="predicted"/>
<dbReference type="EMBL" id="JACHJL010000011">
    <property type="protein sequence ID" value="MBB5937272.1"/>
    <property type="molecule type" value="Genomic_DNA"/>
</dbReference>
<evidence type="ECO:0000256" key="1">
    <source>
        <dbReference type="SAM" id="MobiDB-lite"/>
    </source>
</evidence>
<keyword evidence="3" id="KW-1185">Reference proteome</keyword>
<dbReference type="InterPro" id="IPR009593">
    <property type="entry name" value="DUF1203"/>
</dbReference>
<sequence length="210" mass="22399">MSSETTTAPHDFPRPVPSAGPGYEVRPIVPETLRELRLRDDAGRAPRVVIEGDGGTPLRCCLSRSVAGERLFLVSYAPLRRWAAETGGDPGPYDEVGPVFIHPEPCGGWPAAGQGGGGAMSYPREMWGERRVLRAYSTKGEILGGRLIEGHTGTASTASTEENDGNAKAGVSLDEALEQLYSDPRVAAVHIRAVEYGCFHAETRRVDGGA</sequence>
<dbReference type="AlphaFoldDB" id="A0A7W9QDL1"/>
<accession>A0A7W9QDL1</accession>
<evidence type="ECO:0000313" key="2">
    <source>
        <dbReference type="EMBL" id="MBB5937272.1"/>
    </source>
</evidence>
<feature type="region of interest" description="Disordered" evidence="1">
    <location>
        <begin position="1"/>
        <end position="24"/>
    </location>
</feature>
<evidence type="ECO:0000313" key="3">
    <source>
        <dbReference type="Proteomes" id="UP000588098"/>
    </source>
</evidence>
<name>A0A7W9QDL1_9ACTN</name>
<gene>
    <name evidence="2" type="ORF">FHS42_004351</name>
</gene>
<dbReference type="Proteomes" id="UP000588098">
    <property type="component" value="Unassembled WGS sequence"/>
</dbReference>
<dbReference type="RefSeq" id="WP_184574124.1">
    <property type="nucleotide sequence ID" value="NZ_JACHJL010000011.1"/>
</dbReference>
<evidence type="ECO:0008006" key="4">
    <source>
        <dbReference type="Google" id="ProtNLM"/>
    </source>
</evidence>
<organism evidence="2 3">
    <name type="scientific">Streptomyces zagrosensis</name>
    <dbReference type="NCBI Taxonomy" id="1042984"/>
    <lineage>
        <taxon>Bacteria</taxon>
        <taxon>Bacillati</taxon>
        <taxon>Actinomycetota</taxon>
        <taxon>Actinomycetes</taxon>
        <taxon>Kitasatosporales</taxon>
        <taxon>Streptomycetaceae</taxon>
        <taxon>Streptomyces</taxon>
    </lineage>
</organism>
<reference evidence="2 3" key="1">
    <citation type="submission" date="2020-08" db="EMBL/GenBank/DDBJ databases">
        <title>Genomic Encyclopedia of Type Strains, Phase III (KMG-III): the genomes of soil and plant-associated and newly described type strains.</title>
        <authorList>
            <person name="Whitman W."/>
        </authorList>
    </citation>
    <scope>NUCLEOTIDE SEQUENCE [LARGE SCALE GENOMIC DNA]</scope>
    <source>
        <strain evidence="2 3">CECT 8305</strain>
    </source>
</reference>